<dbReference type="PROSITE" id="PS01317">
    <property type="entry name" value="SSRP"/>
    <property type="match status" value="1"/>
</dbReference>
<dbReference type="GO" id="GO:0070929">
    <property type="term" value="P:trans-translation"/>
    <property type="evidence" value="ECO:0007669"/>
    <property type="project" value="UniProtKB-UniRule"/>
</dbReference>
<dbReference type="GO" id="GO:0005829">
    <property type="term" value="C:cytosol"/>
    <property type="evidence" value="ECO:0007669"/>
    <property type="project" value="TreeGrafter"/>
</dbReference>
<protein>
    <recommendedName>
        <fullName evidence="3">SsrA-binding protein</fullName>
    </recommendedName>
    <alternativeName>
        <fullName evidence="3">Small protein B</fullName>
    </alternativeName>
</protein>
<evidence type="ECO:0000313" key="4">
    <source>
        <dbReference type="EMBL" id="HDP78004.1"/>
    </source>
</evidence>
<dbReference type="InterPro" id="IPR023620">
    <property type="entry name" value="SmpB"/>
</dbReference>
<dbReference type="InterPro" id="IPR020081">
    <property type="entry name" value="SsrA-bd_prot_CS"/>
</dbReference>
<dbReference type="NCBIfam" id="NF003843">
    <property type="entry name" value="PRK05422.1"/>
    <property type="match status" value="1"/>
</dbReference>
<evidence type="ECO:0000256" key="2">
    <source>
        <dbReference type="ARBA" id="ARBA00022884"/>
    </source>
</evidence>
<gene>
    <name evidence="3 4" type="primary">smpB</name>
    <name evidence="4" type="ORF">ENN47_07455</name>
</gene>
<evidence type="ECO:0000256" key="3">
    <source>
        <dbReference type="HAMAP-Rule" id="MF_00023"/>
    </source>
</evidence>
<dbReference type="Pfam" id="PF01668">
    <property type="entry name" value="SmpB"/>
    <property type="match status" value="1"/>
</dbReference>
<dbReference type="Proteomes" id="UP000886198">
    <property type="component" value="Unassembled WGS sequence"/>
</dbReference>
<keyword evidence="1 3" id="KW-0963">Cytoplasm</keyword>
<dbReference type="SUPFAM" id="SSF74982">
    <property type="entry name" value="Small protein B (SmpB)"/>
    <property type="match status" value="1"/>
</dbReference>
<comment type="function">
    <text evidence="3">Required for rescue of stalled ribosomes mediated by trans-translation. Binds to transfer-messenger RNA (tmRNA), required for stable association of tmRNA with ribosomes. tmRNA and SmpB together mimic tRNA shape, replacing the anticodon stem-loop with SmpB. tmRNA is encoded by the ssrA gene; the 2 termini fold to resemble tRNA(Ala) and it encodes a 'tag peptide', a short internal open reading frame. During trans-translation Ala-aminoacylated tmRNA acts like a tRNA, entering the A-site of stalled ribosomes, displacing the stalled mRNA. The ribosome then switches to translate the ORF on the tmRNA; the nascent peptide is terminated with the 'tag peptide' encoded by the tmRNA and targeted for degradation. The ribosome is freed to recommence translation, which seems to be the essential function of trans-translation.</text>
</comment>
<dbReference type="HAMAP" id="MF_00023">
    <property type="entry name" value="SmpB"/>
    <property type="match status" value="1"/>
</dbReference>
<keyword evidence="2 3" id="KW-0694">RNA-binding</keyword>
<reference evidence="4" key="1">
    <citation type="journal article" date="2020" name="mSystems">
        <title>Genome- and Community-Level Interaction Insights into Carbon Utilization and Element Cycling Functions of Hydrothermarchaeota in Hydrothermal Sediment.</title>
        <authorList>
            <person name="Zhou Z."/>
            <person name="Liu Y."/>
            <person name="Xu W."/>
            <person name="Pan J."/>
            <person name="Luo Z.H."/>
            <person name="Li M."/>
        </authorList>
    </citation>
    <scope>NUCLEOTIDE SEQUENCE [LARGE SCALE GENOMIC DNA]</scope>
    <source>
        <strain evidence="4">SpSt-1179</strain>
    </source>
</reference>
<accession>A0A7C1H072</accession>
<name>A0A7C1H072_9BACT</name>
<dbReference type="GO" id="GO:0070930">
    <property type="term" value="P:trans-translation-dependent protein tagging"/>
    <property type="evidence" value="ECO:0007669"/>
    <property type="project" value="TreeGrafter"/>
</dbReference>
<dbReference type="PANTHER" id="PTHR30308:SF2">
    <property type="entry name" value="SSRA-BINDING PROTEIN"/>
    <property type="match status" value="1"/>
</dbReference>
<dbReference type="PANTHER" id="PTHR30308">
    <property type="entry name" value="TMRNA-BINDING COMPONENT OF TRANS-TRANSLATION TAGGING COMPLEX"/>
    <property type="match status" value="1"/>
</dbReference>
<dbReference type="InterPro" id="IPR000037">
    <property type="entry name" value="SsrA-bd_prot"/>
</dbReference>
<comment type="caution">
    <text evidence="4">The sequence shown here is derived from an EMBL/GenBank/DDBJ whole genome shotgun (WGS) entry which is preliminary data.</text>
</comment>
<comment type="similarity">
    <text evidence="3">Belongs to the SmpB family.</text>
</comment>
<sequence>MKTVVTNKKARFQYHLMDSYEAGIELVGTEVKSLRLGGASLIDAYCKIENGEIFLMECNISQYTHGNVWNHEPRRKRRLLMHRKEILRLDQKIKEKGLTIIPLRIYFNDKGKAKVEISLAKGKRLFDKREDIAKRDVERRMRQRTDL</sequence>
<dbReference type="GO" id="GO:0003723">
    <property type="term" value="F:RNA binding"/>
    <property type="evidence" value="ECO:0007669"/>
    <property type="project" value="UniProtKB-UniRule"/>
</dbReference>
<dbReference type="Gene3D" id="2.40.280.10">
    <property type="match status" value="1"/>
</dbReference>
<dbReference type="NCBIfam" id="TIGR00086">
    <property type="entry name" value="smpB"/>
    <property type="match status" value="1"/>
</dbReference>
<evidence type="ECO:0000256" key="1">
    <source>
        <dbReference type="ARBA" id="ARBA00022490"/>
    </source>
</evidence>
<proteinExistence type="inferred from homology"/>
<dbReference type="CDD" id="cd09294">
    <property type="entry name" value="SmpB"/>
    <property type="match status" value="1"/>
</dbReference>
<organism evidence="4">
    <name type="scientific">Mesotoga infera</name>
    <dbReference type="NCBI Taxonomy" id="1236046"/>
    <lineage>
        <taxon>Bacteria</taxon>
        <taxon>Thermotogati</taxon>
        <taxon>Thermotogota</taxon>
        <taxon>Thermotogae</taxon>
        <taxon>Kosmotogales</taxon>
        <taxon>Kosmotogaceae</taxon>
        <taxon>Mesotoga</taxon>
    </lineage>
</organism>
<dbReference type="EMBL" id="DSBT01000208">
    <property type="protein sequence ID" value="HDP78004.1"/>
    <property type="molecule type" value="Genomic_DNA"/>
</dbReference>
<comment type="subcellular location">
    <subcellularLocation>
        <location evidence="3">Cytoplasm</location>
    </subcellularLocation>
    <text evidence="3">The tmRNA-SmpB complex associates with stalled 70S ribosomes.</text>
</comment>
<dbReference type="AlphaFoldDB" id="A0A7C1H072"/>